<proteinExistence type="predicted"/>
<feature type="compositionally biased region" description="Polar residues" evidence="1">
    <location>
        <begin position="64"/>
        <end position="82"/>
    </location>
</feature>
<feature type="region of interest" description="Disordered" evidence="1">
    <location>
        <begin position="54"/>
        <end position="84"/>
    </location>
</feature>
<dbReference type="KEGG" id="cvn:111137538"/>
<dbReference type="GeneID" id="111137538"/>
<evidence type="ECO:0000313" key="2">
    <source>
        <dbReference type="Proteomes" id="UP000694844"/>
    </source>
</evidence>
<evidence type="ECO:0000313" key="3">
    <source>
        <dbReference type="RefSeq" id="XP_022344726.1"/>
    </source>
</evidence>
<gene>
    <name evidence="3" type="primary">LOC111137538</name>
</gene>
<reference evidence="3" key="1">
    <citation type="submission" date="2025-08" db="UniProtKB">
        <authorList>
            <consortium name="RefSeq"/>
        </authorList>
    </citation>
    <scope>IDENTIFICATION</scope>
    <source>
        <tissue evidence="3">Whole sample</tissue>
    </source>
</reference>
<dbReference type="AlphaFoldDB" id="A0A8B8EXK9"/>
<evidence type="ECO:0000256" key="1">
    <source>
        <dbReference type="SAM" id="MobiDB-lite"/>
    </source>
</evidence>
<sequence>MHPIWETDRSAFKHSKKAPMTRLLKMIALVVMTSLLRESCCLIGLIGVRRNSPVPHPPRGIAKTEQTPRPVTSVEPTSSSRVTDPHHRLLHSFRCQTRALKSLIRDPRLNLSDTQNWVLFCSQVSEVAPSVDCSLTVQHCIMTSARQLLLESGCSPISRMMSCIGNKMASCFKSPDAVTSIVRHLQSVCSRHRHAVIPLLNLK</sequence>
<dbReference type="OrthoDB" id="6147696at2759"/>
<keyword evidence="2" id="KW-1185">Reference proteome</keyword>
<dbReference type="RefSeq" id="XP_022344726.1">
    <property type="nucleotide sequence ID" value="XM_022489018.1"/>
</dbReference>
<name>A0A8B8EXK9_CRAVI</name>
<protein>
    <submittedName>
        <fullName evidence="3">Uncharacterized protein LOC111137538 isoform X1</fullName>
    </submittedName>
</protein>
<dbReference type="Proteomes" id="UP000694844">
    <property type="component" value="Chromosome 5"/>
</dbReference>
<accession>A0A8B8EXK9</accession>
<organism evidence="2 3">
    <name type="scientific">Crassostrea virginica</name>
    <name type="common">Eastern oyster</name>
    <dbReference type="NCBI Taxonomy" id="6565"/>
    <lineage>
        <taxon>Eukaryota</taxon>
        <taxon>Metazoa</taxon>
        <taxon>Spiralia</taxon>
        <taxon>Lophotrochozoa</taxon>
        <taxon>Mollusca</taxon>
        <taxon>Bivalvia</taxon>
        <taxon>Autobranchia</taxon>
        <taxon>Pteriomorphia</taxon>
        <taxon>Ostreida</taxon>
        <taxon>Ostreoidea</taxon>
        <taxon>Ostreidae</taxon>
        <taxon>Crassostrea</taxon>
    </lineage>
</organism>